<evidence type="ECO:0000256" key="13">
    <source>
        <dbReference type="SAM" id="MobiDB-lite"/>
    </source>
</evidence>
<dbReference type="AlphaFoldDB" id="A0AAE1A5J6"/>
<dbReference type="Gene3D" id="2.170.150.30">
    <property type="entry name" value="RIG-I-like receptor, C-terminal regulatory domain"/>
    <property type="match status" value="1"/>
</dbReference>
<dbReference type="GO" id="GO:0051607">
    <property type="term" value="P:defense response to virus"/>
    <property type="evidence" value="ECO:0007669"/>
    <property type="project" value="UniProtKB-KW"/>
</dbReference>
<evidence type="ECO:0000256" key="11">
    <source>
        <dbReference type="ARBA" id="ARBA00023118"/>
    </source>
</evidence>
<keyword evidence="3" id="KW-0963">Cytoplasm</keyword>
<keyword evidence="6" id="KW-0378">Hydrolase</keyword>
<reference evidence="16" key="1">
    <citation type="journal article" date="2023" name="G3 (Bethesda)">
        <title>A reference genome for the long-term kleptoplast-retaining sea slug Elysia crispata morphotype clarki.</title>
        <authorList>
            <person name="Eastman K.E."/>
            <person name="Pendleton A.L."/>
            <person name="Shaikh M.A."/>
            <person name="Suttiyut T."/>
            <person name="Ogas R."/>
            <person name="Tomko P."/>
            <person name="Gavelis G."/>
            <person name="Widhalm J.R."/>
            <person name="Wisecaver J.H."/>
        </authorList>
    </citation>
    <scope>NUCLEOTIDE SEQUENCE</scope>
    <source>
        <strain evidence="16">ECLA1</strain>
    </source>
</reference>
<keyword evidence="10" id="KW-0694">RNA-binding</keyword>
<dbReference type="InterPro" id="IPR021673">
    <property type="entry name" value="RLR_CTR"/>
</dbReference>
<protein>
    <recommendedName>
        <fullName evidence="2">RNA helicase</fullName>
        <ecNumber evidence="2">3.6.4.13</ecNumber>
    </recommendedName>
</protein>
<dbReference type="PANTHER" id="PTHR14074">
    <property type="entry name" value="HELICASE WITH DEATH DOMAIN-RELATED"/>
    <property type="match status" value="1"/>
</dbReference>
<dbReference type="Pfam" id="PF18119">
    <property type="entry name" value="RIG-I_C"/>
    <property type="match status" value="1"/>
</dbReference>
<dbReference type="GO" id="GO:0046872">
    <property type="term" value="F:metal ion binding"/>
    <property type="evidence" value="ECO:0007669"/>
    <property type="project" value="UniProtKB-KW"/>
</dbReference>
<dbReference type="Pfam" id="PF11648">
    <property type="entry name" value="RIG-I_C-RD"/>
    <property type="match status" value="1"/>
</dbReference>
<dbReference type="Pfam" id="PF00271">
    <property type="entry name" value="Helicase_C"/>
    <property type="match status" value="1"/>
</dbReference>
<evidence type="ECO:0000313" key="16">
    <source>
        <dbReference type="EMBL" id="KAK3780866.1"/>
    </source>
</evidence>
<feature type="domain" description="Helicase C-terminal" evidence="14">
    <location>
        <begin position="154"/>
        <end position="328"/>
    </location>
</feature>
<evidence type="ECO:0000256" key="2">
    <source>
        <dbReference type="ARBA" id="ARBA00012552"/>
    </source>
</evidence>
<feature type="compositionally biased region" description="Polar residues" evidence="13">
    <location>
        <begin position="491"/>
        <end position="520"/>
    </location>
</feature>
<name>A0AAE1A5J6_9GAST</name>
<keyword evidence="17" id="KW-1185">Reference proteome</keyword>
<gene>
    <name evidence="16" type="ORF">RRG08_019817</name>
</gene>
<keyword evidence="12" id="KW-0175">Coiled coil</keyword>
<evidence type="ECO:0000256" key="8">
    <source>
        <dbReference type="ARBA" id="ARBA00022833"/>
    </source>
</evidence>
<evidence type="ECO:0000256" key="12">
    <source>
        <dbReference type="SAM" id="Coils"/>
    </source>
</evidence>
<dbReference type="GO" id="GO:0016787">
    <property type="term" value="F:hydrolase activity"/>
    <property type="evidence" value="ECO:0007669"/>
    <property type="project" value="UniProtKB-KW"/>
</dbReference>
<dbReference type="SUPFAM" id="SSF52540">
    <property type="entry name" value="P-loop containing nucleoside triphosphate hydrolases"/>
    <property type="match status" value="1"/>
</dbReference>
<proteinExistence type="predicted"/>
<evidence type="ECO:0000256" key="1">
    <source>
        <dbReference type="ARBA" id="ARBA00004496"/>
    </source>
</evidence>
<comment type="subcellular location">
    <subcellularLocation>
        <location evidence="1">Cytoplasm</location>
    </subcellularLocation>
</comment>
<feature type="coiled-coil region" evidence="12">
    <location>
        <begin position="11"/>
        <end position="38"/>
    </location>
</feature>
<evidence type="ECO:0000256" key="7">
    <source>
        <dbReference type="ARBA" id="ARBA00022806"/>
    </source>
</evidence>
<evidence type="ECO:0000256" key="10">
    <source>
        <dbReference type="ARBA" id="ARBA00022884"/>
    </source>
</evidence>
<feature type="region of interest" description="Disordered" evidence="13">
    <location>
        <begin position="650"/>
        <end position="673"/>
    </location>
</feature>
<dbReference type="GO" id="GO:0003724">
    <property type="term" value="F:RNA helicase activity"/>
    <property type="evidence" value="ECO:0007669"/>
    <property type="project" value="UniProtKB-EC"/>
</dbReference>
<evidence type="ECO:0000256" key="5">
    <source>
        <dbReference type="ARBA" id="ARBA00022741"/>
    </source>
</evidence>
<dbReference type="Proteomes" id="UP001283361">
    <property type="component" value="Unassembled WGS sequence"/>
</dbReference>
<dbReference type="InterPro" id="IPR051363">
    <property type="entry name" value="RLR_Helicase"/>
</dbReference>
<keyword evidence="4" id="KW-0479">Metal-binding</keyword>
<dbReference type="InterPro" id="IPR041204">
    <property type="entry name" value="RIG-I-like_C"/>
</dbReference>
<dbReference type="Gene3D" id="3.40.50.300">
    <property type="entry name" value="P-loop containing nucleotide triphosphate hydrolases"/>
    <property type="match status" value="2"/>
</dbReference>
<evidence type="ECO:0000256" key="3">
    <source>
        <dbReference type="ARBA" id="ARBA00022490"/>
    </source>
</evidence>
<keyword evidence="11" id="KW-0051">Antiviral defense</keyword>
<dbReference type="PROSITE" id="PS51789">
    <property type="entry name" value="RLR_CTR"/>
    <property type="match status" value="1"/>
</dbReference>
<dbReference type="GO" id="GO:0005737">
    <property type="term" value="C:cytoplasm"/>
    <property type="evidence" value="ECO:0007669"/>
    <property type="project" value="UniProtKB-SubCell"/>
</dbReference>
<dbReference type="InterPro" id="IPR027417">
    <property type="entry name" value="P-loop_NTPase"/>
</dbReference>
<dbReference type="InterPro" id="IPR038557">
    <property type="entry name" value="RLR_C_sf"/>
</dbReference>
<evidence type="ECO:0000256" key="9">
    <source>
        <dbReference type="ARBA" id="ARBA00022840"/>
    </source>
</evidence>
<keyword evidence="5" id="KW-0547">Nucleotide-binding</keyword>
<evidence type="ECO:0000259" key="15">
    <source>
        <dbReference type="PROSITE" id="PS51789"/>
    </source>
</evidence>
<feature type="domain" description="RLR CTR" evidence="15">
    <location>
        <begin position="349"/>
        <end position="486"/>
    </location>
</feature>
<dbReference type="InterPro" id="IPR001650">
    <property type="entry name" value="Helicase_C-like"/>
</dbReference>
<evidence type="ECO:0000256" key="4">
    <source>
        <dbReference type="ARBA" id="ARBA00022723"/>
    </source>
</evidence>
<accession>A0AAE1A5J6</accession>
<dbReference type="SMART" id="SM00490">
    <property type="entry name" value="HELICc"/>
    <property type="match status" value="1"/>
</dbReference>
<evidence type="ECO:0000256" key="6">
    <source>
        <dbReference type="ARBA" id="ARBA00022801"/>
    </source>
</evidence>
<keyword evidence="8" id="KW-0862">Zinc</keyword>
<keyword evidence="7" id="KW-0347">Helicase</keyword>
<dbReference type="PANTHER" id="PTHR14074:SF16">
    <property type="entry name" value="ANTIVIRAL INNATE IMMUNE RESPONSE RECEPTOR RIG-I"/>
    <property type="match status" value="1"/>
</dbReference>
<dbReference type="EC" id="3.6.4.13" evidence="2"/>
<sequence length="673" mass="75530">MLKERDHDECLEKIVKIIKDLEQRALQLIKEVKHEDLEKLMKKIPQDKKSQQYGQWVVMMEKKAMAIARQPQKETNTSIHSILVIADHLKAYNVALELYDLVQWSDVLDFLKKRFNHFCERKAKGGLTRAEKTFYSFFKELEQQQRTKKNSNRNLKDLKKVIKSNLLQEEGTQSESKKISKGIIFVRTRFLAHALASSMENSSDGLLRGLGTSVFTGTEAPESEGGMTSAQQEEIIDQFMNGSLRLLVATSVAEEGLDIPECNLVIKYNHVGNEVTTVQMRGRSRRTGGKSVLLAFDNICKKERVNQFDAKMMKDAIRNVSSMTEDDIRRVNEKNQAEVLKNDEIDKLVKQNEKSHLIDKDFKMVCKLCRQVVIQGKDVKLIDDSHHVVVNREFMKQVQMKRNKSLLVTGQMATYGSGICRGKPEEKAQCGNVLGSLMIFSKIPFIVLLVKSFGFETIENQQLIFYNSWKKVPYCIKDIQKEDIQRCLPDHNSSLNERSSGVEGNSSISEIDSETGQGAPNSEDGLLQTCKSDVNQTNHTDISTRAGSVTQAKTVAQLPESAARVPAQDSGFLTIKTSGNEANQSTTFPKMPSPNIEDEDAVGAAGTATNTHQQNQHLAETQDVESFFLNKSSCLSRISPFVPPQTKIVIDKPESSFSSPLISPPGTDSEDDV</sequence>
<dbReference type="GO" id="GO:0005524">
    <property type="term" value="F:ATP binding"/>
    <property type="evidence" value="ECO:0007669"/>
    <property type="project" value="UniProtKB-KW"/>
</dbReference>
<feature type="region of interest" description="Disordered" evidence="13">
    <location>
        <begin position="490"/>
        <end position="527"/>
    </location>
</feature>
<dbReference type="PROSITE" id="PS51194">
    <property type="entry name" value="HELICASE_CTER"/>
    <property type="match status" value="1"/>
</dbReference>
<dbReference type="GO" id="GO:0003723">
    <property type="term" value="F:RNA binding"/>
    <property type="evidence" value="ECO:0007669"/>
    <property type="project" value="UniProtKB-KW"/>
</dbReference>
<keyword evidence="9" id="KW-0067">ATP-binding</keyword>
<comment type="caution">
    <text evidence="16">The sequence shown here is derived from an EMBL/GenBank/DDBJ whole genome shotgun (WGS) entry which is preliminary data.</text>
</comment>
<dbReference type="Gene3D" id="1.20.1320.30">
    <property type="match status" value="1"/>
</dbReference>
<dbReference type="EMBL" id="JAWDGP010002677">
    <property type="protein sequence ID" value="KAK3780866.1"/>
    <property type="molecule type" value="Genomic_DNA"/>
</dbReference>
<evidence type="ECO:0000259" key="14">
    <source>
        <dbReference type="PROSITE" id="PS51194"/>
    </source>
</evidence>
<organism evidence="16 17">
    <name type="scientific">Elysia crispata</name>
    <name type="common">lettuce slug</name>
    <dbReference type="NCBI Taxonomy" id="231223"/>
    <lineage>
        <taxon>Eukaryota</taxon>
        <taxon>Metazoa</taxon>
        <taxon>Spiralia</taxon>
        <taxon>Lophotrochozoa</taxon>
        <taxon>Mollusca</taxon>
        <taxon>Gastropoda</taxon>
        <taxon>Heterobranchia</taxon>
        <taxon>Euthyneura</taxon>
        <taxon>Panpulmonata</taxon>
        <taxon>Sacoglossa</taxon>
        <taxon>Placobranchoidea</taxon>
        <taxon>Plakobranchidae</taxon>
        <taxon>Elysia</taxon>
    </lineage>
</organism>
<evidence type="ECO:0000313" key="17">
    <source>
        <dbReference type="Proteomes" id="UP001283361"/>
    </source>
</evidence>